<accession>A0A8E1RWF1</accession>
<gene>
    <name evidence="1" type="ORF">SA3R_19820</name>
</gene>
<dbReference type="AlphaFoldDB" id="A0A8E1RWF1"/>
<name>A0A8E1RWF1_9GAMM</name>
<sequence length="218" mass="24282">MSDVNKIAQGMLQLINGKQSIRHTFFESVIGGLTSFTQDISLVAKDYFDTDHRWRNQTDKIRLAALIKRGASSDSLKKMATIVVQNYWSNLTAEQAEKLAAKVGGTIAGKMAFNYIALSQILILFFEKAIARFIFSLGIGSIFSIGAAASDSVYSSNDLKARNPKIYNELRSNGDLDLLYFLLKEYLDPYLEAIELQSTSPTLSNNIFNVYVDGIRNV</sequence>
<comment type="caution">
    <text evidence="1">The sequence shown here is derived from an EMBL/GenBank/DDBJ whole genome shotgun (WGS) entry which is preliminary data.</text>
</comment>
<organism evidence="1 2">
    <name type="scientific">Pantoea dispersa</name>
    <dbReference type="NCBI Taxonomy" id="59814"/>
    <lineage>
        <taxon>Bacteria</taxon>
        <taxon>Pseudomonadati</taxon>
        <taxon>Pseudomonadota</taxon>
        <taxon>Gammaproteobacteria</taxon>
        <taxon>Enterobacterales</taxon>
        <taxon>Erwiniaceae</taxon>
        <taxon>Pantoea</taxon>
    </lineage>
</organism>
<dbReference type="EMBL" id="LDSE01000039">
    <property type="protein sequence ID" value="KTS65757.1"/>
    <property type="molecule type" value="Genomic_DNA"/>
</dbReference>
<evidence type="ECO:0000313" key="2">
    <source>
        <dbReference type="Proteomes" id="UP000071979"/>
    </source>
</evidence>
<dbReference type="Proteomes" id="UP000071979">
    <property type="component" value="Unassembled WGS sequence"/>
</dbReference>
<reference evidence="1 2" key="1">
    <citation type="journal article" date="2016" name="Front. Microbiol.">
        <title>Genomic Resource of Rice Seed Associated Bacteria.</title>
        <authorList>
            <person name="Midha S."/>
            <person name="Bansal K."/>
            <person name="Sharma S."/>
            <person name="Kumar N."/>
            <person name="Patil P.P."/>
            <person name="Chaudhry V."/>
            <person name="Patil P.B."/>
        </authorList>
    </citation>
    <scope>NUCLEOTIDE SEQUENCE [LARGE SCALE GENOMIC DNA]</scope>
    <source>
        <strain evidence="1 2">SA3</strain>
    </source>
</reference>
<proteinExistence type="predicted"/>
<protein>
    <submittedName>
        <fullName evidence="1">Uncharacterized protein</fullName>
    </submittedName>
</protein>
<dbReference type="RefSeq" id="WP_058776444.1">
    <property type="nucleotide sequence ID" value="NZ_CP157882.1"/>
</dbReference>
<evidence type="ECO:0000313" key="1">
    <source>
        <dbReference type="EMBL" id="KTS65757.1"/>
    </source>
</evidence>